<dbReference type="AlphaFoldDB" id="A0A2N9VUU3"/>
<dbReference type="PANTHER" id="PTHR39339:SF1">
    <property type="entry name" value="CHAD DOMAIN-CONTAINING PROTEIN"/>
    <property type="match status" value="1"/>
</dbReference>
<protein>
    <recommendedName>
        <fullName evidence="1">CHAD domain-containing protein</fullName>
    </recommendedName>
</protein>
<proteinExistence type="predicted"/>
<evidence type="ECO:0000259" key="1">
    <source>
        <dbReference type="SMART" id="SM00880"/>
    </source>
</evidence>
<dbReference type="SMART" id="SM00880">
    <property type="entry name" value="CHAD"/>
    <property type="match status" value="1"/>
</dbReference>
<dbReference type="InterPro" id="IPR038186">
    <property type="entry name" value="CHAD_dom_sf"/>
</dbReference>
<dbReference type="EMBL" id="MZMT01000044">
    <property type="protein sequence ID" value="PIO43261.1"/>
    <property type="molecule type" value="Genomic_DNA"/>
</dbReference>
<organism evidence="2 3">
    <name type="scientific">Phyllobacterium zundukense</name>
    <dbReference type="NCBI Taxonomy" id="1867719"/>
    <lineage>
        <taxon>Bacteria</taxon>
        <taxon>Pseudomonadati</taxon>
        <taxon>Pseudomonadota</taxon>
        <taxon>Alphaproteobacteria</taxon>
        <taxon>Hyphomicrobiales</taxon>
        <taxon>Phyllobacteriaceae</taxon>
        <taxon>Phyllobacterium</taxon>
    </lineage>
</organism>
<dbReference type="PANTHER" id="PTHR39339">
    <property type="entry name" value="SLR1444 PROTEIN"/>
    <property type="match status" value="1"/>
</dbReference>
<evidence type="ECO:0000313" key="3">
    <source>
        <dbReference type="Proteomes" id="UP000232163"/>
    </source>
</evidence>
<dbReference type="Pfam" id="PF05235">
    <property type="entry name" value="CHAD"/>
    <property type="match status" value="1"/>
</dbReference>
<comment type="caution">
    <text evidence="2">The sequence shown here is derived from an EMBL/GenBank/DDBJ whole genome shotgun (WGS) entry which is preliminary data.</text>
</comment>
<dbReference type="Gene3D" id="1.40.20.10">
    <property type="entry name" value="CHAD domain"/>
    <property type="match status" value="1"/>
</dbReference>
<keyword evidence="3" id="KW-1185">Reference proteome</keyword>
<sequence>MSLSIQRLPVSRRPICGISNSPPWATPALPPGSSPVRESIADPQTNRFLLSLGLAIEQQSWRNDVASQDLGQLTEPLVKFASRLLARLERKAFKCGRGFWQMRPEARHKLRLTLKKLRYATEFFLPLYSRQASTKKYLRQLSRLQDALGETNDIRTSRTLLSDIRERVDSPDVHRAIGVVTGWQGHLELAGADRLHDRWCRFKRAAPFWPS</sequence>
<accession>A0A2N9VUU3</accession>
<reference evidence="3" key="1">
    <citation type="journal article" date="2017" name="Int J Environ Stud">
        <title>Does the Miocene-Pliocene relict legume Oxytropis triphylla form nitrogen-fixing nodules with a combination of bacterial strains?</title>
        <authorList>
            <person name="Safronova V."/>
            <person name="Belimov A."/>
            <person name="Sazanova A."/>
            <person name="Kuznetsova I."/>
            <person name="Popova J."/>
            <person name="Andronov E."/>
            <person name="Verkhozina A."/>
            <person name="Tikhonovich I."/>
        </authorList>
    </citation>
    <scope>NUCLEOTIDE SEQUENCE [LARGE SCALE GENOMIC DNA]</scope>
    <source>
        <strain evidence="3">Tri-38</strain>
    </source>
</reference>
<gene>
    <name evidence="2" type="ORF">B5P45_19510</name>
</gene>
<dbReference type="InterPro" id="IPR007899">
    <property type="entry name" value="CHAD_dom"/>
</dbReference>
<dbReference type="Proteomes" id="UP000232163">
    <property type="component" value="Unassembled WGS sequence"/>
</dbReference>
<feature type="domain" description="CHAD" evidence="1">
    <location>
        <begin position="1"/>
        <end position="194"/>
    </location>
</feature>
<evidence type="ECO:0000313" key="2">
    <source>
        <dbReference type="EMBL" id="PIO43261.1"/>
    </source>
</evidence>
<name>A0A2N9VUU3_9HYPH</name>